<protein>
    <recommendedName>
        <fullName evidence="1">B30.2/SPRY domain-containing protein</fullName>
    </recommendedName>
</protein>
<reference evidence="2" key="2">
    <citation type="submission" date="2025-09" db="UniProtKB">
        <authorList>
            <consortium name="Ensembl"/>
        </authorList>
    </citation>
    <scope>IDENTIFICATION</scope>
</reference>
<dbReference type="AlphaFoldDB" id="A0A672QX70"/>
<dbReference type="Proteomes" id="UP000472262">
    <property type="component" value="Unassembled WGS sequence"/>
</dbReference>
<dbReference type="Pfam" id="PF00622">
    <property type="entry name" value="SPRY"/>
    <property type="match status" value="1"/>
</dbReference>
<evidence type="ECO:0000313" key="3">
    <source>
        <dbReference type="Proteomes" id="UP000472262"/>
    </source>
</evidence>
<dbReference type="SUPFAM" id="SSF49899">
    <property type="entry name" value="Concanavalin A-like lectins/glucanases"/>
    <property type="match status" value="1"/>
</dbReference>
<evidence type="ECO:0000313" key="2">
    <source>
        <dbReference type="Ensembl" id="ENSSGRP00000080908.1"/>
    </source>
</evidence>
<dbReference type="InterPro" id="IPR006574">
    <property type="entry name" value="PRY"/>
</dbReference>
<dbReference type="Gene3D" id="2.60.120.920">
    <property type="match status" value="1"/>
</dbReference>
<dbReference type="InterPro" id="IPR001870">
    <property type="entry name" value="B30.2/SPRY"/>
</dbReference>
<dbReference type="SMART" id="SM00589">
    <property type="entry name" value="PRY"/>
    <property type="match status" value="1"/>
</dbReference>
<feature type="domain" description="B30.2/SPRY" evidence="1">
    <location>
        <begin position="1"/>
        <end position="183"/>
    </location>
</feature>
<name>A0A672QX70_SINGR</name>
<evidence type="ECO:0000259" key="1">
    <source>
        <dbReference type="PROSITE" id="PS50188"/>
    </source>
</evidence>
<dbReference type="PRINTS" id="PR01407">
    <property type="entry name" value="BUTYPHLNCDUF"/>
</dbReference>
<dbReference type="PANTHER" id="PTHR24103">
    <property type="entry name" value="E3 UBIQUITIN-PROTEIN LIGASE TRIM"/>
    <property type="match status" value="1"/>
</dbReference>
<sequence length="184" mass="20579">GNTDNTKIILSPVTLDPDTASSKLLVSQDCTSVQCVEMNLHVSDNPKRLHDGVLASQGFSSGVHCWDVEVGDNNNWTLGVMGETVNRKKLCKMNAKNRFWCFRNVDGKYKKGKKPVSDIDSNERPNIIRLEQDFDKGELRFIDPSRNRSLCTYTGGFPEKVFPYFCTGDADTPLSLFPANTLKV</sequence>
<dbReference type="InterPro" id="IPR043136">
    <property type="entry name" value="B30.2/SPRY_sf"/>
</dbReference>
<accession>A0A672QX70</accession>
<proteinExistence type="predicted"/>
<reference evidence="2" key="1">
    <citation type="submission" date="2025-08" db="UniProtKB">
        <authorList>
            <consortium name="Ensembl"/>
        </authorList>
    </citation>
    <scope>IDENTIFICATION</scope>
</reference>
<keyword evidence="3" id="KW-1185">Reference proteome</keyword>
<dbReference type="InterPro" id="IPR050143">
    <property type="entry name" value="TRIM/RBCC"/>
</dbReference>
<organism evidence="2 3">
    <name type="scientific">Sinocyclocheilus grahami</name>
    <name type="common">Dianchi golden-line fish</name>
    <name type="synonym">Barbus grahami</name>
    <dbReference type="NCBI Taxonomy" id="75366"/>
    <lineage>
        <taxon>Eukaryota</taxon>
        <taxon>Metazoa</taxon>
        <taxon>Chordata</taxon>
        <taxon>Craniata</taxon>
        <taxon>Vertebrata</taxon>
        <taxon>Euteleostomi</taxon>
        <taxon>Actinopterygii</taxon>
        <taxon>Neopterygii</taxon>
        <taxon>Teleostei</taxon>
        <taxon>Ostariophysi</taxon>
        <taxon>Cypriniformes</taxon>
        <taxon>Cyprinidae</taxon>
        <taxon>Cyprininae</taxon>
        <taxon>Sinocyclocheilus</taxon>
    </lineage>
</organism>
<dbReference type="InterPro" id="IPR003879">
    <property type="entry name" value="Butyrophylin_SPRY"/>
</dbReference>
<dbReference type="Ensembl" id="ENSSGRT00000086156.1">
    <property type="protein sequence ID" value="ENSSGRP00000080908.1"/>
    <property type="gene ID" value="ENSSGRG00000040962.1"/>
</dbReference>
<dbReference type="PROSITE" id="PS50188">
    <property type="entry name" value="B302_SPRY"/>
    <property type="match status" value="1"/>
</dbReference>
<dbReference type="InterPro" id="IPR013320">
    <property type="entry name" value="ConA-like_dom_sf"/>
</dbReference>
<dbReference type="Pfam" id="PF13765">
    <property type="entry name" value="PRY"/>
    <property type="match status" value="1"/>
</dbReference>
<dbReference type="SMART" id="SM00449">
    <property type="entry name" value="SPRY"/>
    <property type="match status" value="1"/>
</dbReference>
<dbReference type="InterPro" id="IPR003877">
    <property type="entry name" value="SPRY_dom"/>
</dbReference>
<dbReference type="InParanoid" id="A0A672QX70"/>